<accession>A0A081D919</accession>
<dbReference type="Proteomes" id="UP000029226">
    <property type="component" value="Unassembled WGS sequence"/>
</dbReference>
<dbReference type="EMBL" id="BBLG01000002">
    <property type="protein sequence ID" value="GAK75415.1"/>
    <property type="molecule type" value="Genomic_DNA"/>
</dbReference>
<gene>
    <name evidence="1" type="ORF">JCM19296_1007</name>
    <name evidence="2" type="ORF">JCM19314_1497</name>
</gene>
<sequence length="42" mass="4964">MDELINGYGLMIRFRESKISIRFKAIENQVFERSCANISINR</sequence>
<evidence type="ECO:0000313" key="4">
    <source>
        <dbReference type="Proteomes" id="UP000029226"/>
    </source>
</evidence>
<dbReference type="EMBL" id="BBMM01000014">
    <property type="protein sequence ID" value="GAL01777.1"/>
    <property type="molecule type" value="Genomic_DNA"/>
</dbReference>
<protein>
    <submittedName>
        <fullName evidence="1">Uncharacterized protein</fullName>
    </submittedName>
</protein>
<dbReference type="Proteomes" id="UP000028980">
    <property type="component" value="Unassembled WGS sequence"/>
</dbReference>
<proteinExistence type="predicted"/>
<comment type="caution">
    <text evidence="1">The sequence shown here is derived from an EMBL/GenBank/DDBJ whole genome shotgun (WGS) entry which is preliminary data.</text>
</comment>
<evidence type="ECO:0000313" key="3">
    <source>
        <dbReference type="Proteomes" id="UP000028980"/>
    </source>
</evidence>
<evidence type="ECO:0000313" key="1">
    <source>
        <dbReference type="EMBL" id="GAK75415.1"/>
    </source>
</evidence>
<dbReference type="AlphaFoldDB" id="A0A081D919"/>
<reference evidence="3 4" key="1">
    <citation type="journal article" date="2014" name="Genome Announc.">
        <title>Draft Genome Sequences of Marine Flavobacterium Nonlabens Strains NR17, NR24, NR27, NR32, NR33, and Ara13.</title>
        <authorList>
            <person name="Nakanishi M."/>
            <person name="Meirelles P."/>
            <person name="Suzuki R."/>
            <person name="Takatani N."/>
            <person name="Mino S."/>
            <person name="Suda W."/>
            <person name="Oshima K."/>
            <person name="Hattori M."/>
            <person name="Ohkuma M."/>
            <person name="Hosokawa M."/>
            <person name="Miyashita K."/>
            <person name="Thompson F.L."/>
            <person name="Niwa A."/>
            <person name="Sawabe T."/>
            <person name="Sawabe T."/>
        </authorList>
    </citation>
    <scope>NUCLEOTIDE SEQUENCE [LARGE SCALE GENOMIC DNA]</scope>
    <source>
        <strain evidence="1">JCM 19296</strain>
        <strain evidence="2">JCM 19314</strain>
        <strain evidence="3">JCM19296</strain>
        <strain evidence="4">JCM19314</strain>
    </source>
</reference>
<evidence type="ECO:0000313" key="2">
    <source>
        <dbReference type="EMBL" id="GAL01777.1"/>
    </source>
</evidence>
<name>A0A081D919_NONUL</name>
<organism evidence="1 3">
    <name type="scientific">Nonlabens ulvanivorans</name>
    <name type="common">Persicivirga ulvanivorans</name>
    <dbReference type="NCBI Taxonomy" id="906888"/>
    <lineage>
        <taxon>Bacteria</taxon>
        <taxon>Pseudomonadati</taxon>
        <taxon>Bacteroidota</taxon>
        <taxon>Flavobacteriia</taxon>
        <taxon>Flavobacteriales</taxon>
        <taxon>Flavobacteriaceae</taxon>
        <taxon>Nonlabens</taxon>
    </lineage>
</organism>